<keyword evidence="13" id="KW-1185">Reference proteome</keyword>
<dbReference type="CDD" id="cd06421">
    <property type="entry name" value="CESA_CelA_like"/>
    <property type="match status" value="1"/>
</dbReference>
<evidence type="ECO:0000256" key="9">
    <source>
        <dbReference type="PROSITE-ProRule" id="PRU01100"/>
    </source>
</evidence>
<dbReference type="InterPro" id="IPR017853">
    <property type="entry name" value="GH"/>
</dbReference>
<dbReference type="InterPro" id="IPR029044">
    <property type="entry name" value="Nucleotide-diphossugar_trans"/>
</dbReference>
<dbReference type="PANTHER" id="PTHR43867:SF2">
    <property type="entry name" value="CELLULOSE SYNTHASE CATALYTIC SUBUNIT A [UDP-FORMING]"/>
    <property type="match status" value="1"/>
</dbReference>
<dbReference type="InterPro" id="IPR050321">
    <property type="entry name" value="Glycosyltr_2/OpgH_subfam"/>
</dbReference>
<dbReference type="EMBL" id="JAABOQ010000001">
    <property type="protein sequence ID" value="NER16161.1"/>
    <property type="molecule type" value="Genomic_DNA"/>
</dbReference>
<keyword evidence="2" id="KW-0328">Glycosyltransferase</keyword>
<dbReference type="GO" id="GO:0004553">
    <property type="term" value="F:hydrolase activity, hydrolyzing O-glycosyl compounds"/>
    <property type="evidence" value="ECO:0007669"/>
    <property type="project" value="InterPro"/>
</dbReference>
<dbReference type="PANTHER" id="PTHR43867">
    <property type="entry name" value="CELLULOSE SYNTHASE CATALYTIC SUBUNIT A [UDP-FORMING]"/>
    <property type="match status" value="1"/>
</dbReference>
<keyword evidence="5 9" id="KW-0378">Hydrolase</keyword>
<feature type="transmembrane region" description="Helical" evidence="10">
    <location>
        <begin position="461"/>
        <end position="483"/>
    </location>
</feature>
<reference evidence="12 13" key="1">
    <citation type="submission" date="2020-01" db="EMBL/GenBank/DDBJ databases">
        <title>Spongiivirga citrea KCTC 32990T.</title>
        <authorList>
            <person name="Wang G."/>
        </authorList>
    </citation>
    <scope>NUCLEOTIDE SEQUENCE [LARGE SCALE GENOMIC DNA]</scope>
    <source>
        <strain evidence="12 13">KCTC 32990</strain>
    </source>
</reference>
<evidence type="ECO:0000256" key="1">
    <source>
        <dbReference type="ARBA" id="ARBA00004141"/>
    </source>
</evidence>
<evidence type="ECO:0000256" key="10">
    <source>
        <dbReference type="SAM" id="Phobius"/>
    </source>
</evidence>
<keyword evidence="7 10" id="KW-0472">Membrane</keyword>
<sequence length="1255" mass="144441">MVQAPTKKQVRALRFLIIVGVLTTINFFYWFLNPDLIGYKPVYIILVITMAYSYSKVIYEWYHYWDISVPDEPNGNKKFTVDVLTTFFPGEPYDMIIDTLTAIQKMPYPHTTYLCDEANDPFLKEQCKRLGVIHVTRDNRIDAKAGNINNALKQATGEICLILDPDHMPQPNFLDQVLPHFENSELGYVQTVQAYSNLNESYVAKGAAQQTFQFYGPMMMCMNSYGTVNAIGANCVFRRAALDSIGGHAAGLSEDMHTAMKLHAKGWKSIYVPKVFTLGLVPSNITAYYKQQLKWSRGTLELLVTTYPKIFRKLSLRQKLHYGLIPFHYLIGIIYLINFLIPIISLLTCTYPWKGNMVMFGIIILPLVFSVLLIRSYVQRWVMNERERGYHIIGGLLQISTWWVYCLGLFYTIIRKKIPYLPTPKDDSDQNNWPIVFPNLIIAAASIFAINYGLSIDWTPFNVFMSGFALLNTFFMLFSVYLARHEVGKYAGPNANAFQKKYQNVKLNIKIRLWNTRHILYDISRRFAVPILVGALLLSGGLLKYHQYTQWDGVKADKQFSLKPNYTGIFLPTKNDGLSNIETISAIEESQQTHFDIHSLYLAWGDDEQFPEKLVSSIYDNQSIPMITWEPWASTFQISDSIDQLKNNQKIFKHINEGFFDDYITSFALKIKASKKPLFLRFAHEFDNPAYPWSPKGKNTAGEFRQAWRYVHNKFSELNVTNAIWVWNPWKADAIADYFPGKEYIDWVGLTVLNYENNSFEDLYDHFKTELKYTTNAPIMIAEFGSLGSEEYKNRWISDALSTIKNEHDEINALVYFNSNVDTNVPDALSADVLKWDIENFGGHNAQFTTNNIPSYTYDELVFNTLRSQSKIDQSIFTKPIKGVNYKKGSNWYKDHYVLNRINLIEDFTKMKSLGINTLQYFGPGIYDKNVLSISAEQDLDVIYSFWIEQDIDFIADKSTLDALSKKITKTVKYYKNDEHIISWNIGNDVFKNLYGVFDKPVLQHQQMAYLNWARDLISKINVIDDRPIFIDIEVNDRTLYQLEKMTAKLPSSVNYALRINDDSKNIAAIVSYFKKNKMTYYLSSISVNKMLESDLVDENVCITNWQDQFENNRLSFDGLYNQKGLAKPTAIVLQNKWSGVDIDTRTSHLLQPHILKYAKPTYAGNQLAYRAMFLKDDGNWVYGKDLPGRINYQWSMVKMAGPQAAIASKILGTGPNISIIIPEKSETYQLLLEVQQNGVVTSTMSTLNTELISK</sequence>
<keyword evidence="6 10" id="KW-1133">Transmembrane helix</keyword>
<dbReference type="Gene3D" id="3.20.20.80">
    <property type="entry name" value="Glycosidases"/>
    <property type="match status" value="2"/>
</dbReference>
<comment type="similarity">
    <text evidence="9">Belongs to the glycosyl hydrolase 26 family.</text>
</comment>
<accession>A0A6M0CEI8</accession>
<dbReference type="SUPFAM" id="SSF53448">
    <property type="entry name" value="Nucleotide-diphospho-sugar transferases"/>
    <property type="match status" value="1"/>
</dbReference>
<organism evidence="12 13">
    <name type="scientific">Spongiivirga citrea</name>
    <dbReference type="NCBI Taxonomy" id="1481457"/>
    <lineage>
        <taxon>Bacteria</taxon>
        <taxon>Pseudomonadati</taxon>
        <taxon>Bacteroidota</taxon>
        <taxon>Flavobacteriia</taxon>
        <taxon>Flavobacteriales</taxon>
        <taxon>Flavobacteriaceae</taxon>
        <taxon>Spongiivirga</taxon>
    </lineage>
</organism>
<keyword evidence="8 9" id="KW-0326">Glycosidase</keyword>
<dbReference type="Pfam" id="PF13632">
    <property type="entry name" value="Glyco_trans_2_3"/>
    <property type="match status" value="1"/>
</dbReference>
<evidence type="ECO:0000259" key="11">
    <source>
        <dbReference type="PROSITE" id="PS51764"/>
    </source>
</evidence>
<comment type="subcellular location">
    <subcellularLocation>
        <location evidence="1">Membrane</location>
        <topology evidence="1">Multi-pass membrane protein</topology>
    </subcellularLocation>
</comment>
<keyword evidence="4 10" id="KW-0812">Transmembrane</keyword>
<dbReference type="GO" id="GO:0016020">
    <property type="term" value="C:membrane"/>
    <property type="evidence" value="ECO:0007669"/>
    <property type="project" value="UniProtKB-SubCell"/>
</dbReference>
<dbReference type="InterPro" id="IPR001173">
    <property type="entry name" value="Glyco_trans_2-like"/>
</dbReference>
<comment type="caution">
    <text evidence="12">The sequence shown here is derived from an EMBL/GenBank/DDBJ whole genome shotgun (WGS) entry which is preliminary data.</text>
</comment>
<evidence type="ECO:0000256" key="4">
    <source>
        <dbReference type="ARBA" id="ARBA00022692"/>
    </source>
</evidence>
<evidence type="ECO:0000256" key="6">
    <source>
        <dbReference type="ARBA" id="ARBA00022989"/>
    </source>
</evidence>
<feature type="transmembrane region" description="Helical" evidence="10">
    <location>
        <begin position="357"/>
        <end position="378"/>
    </location>
</feature>
<evidence type="ECO:0000256" key="8">
    <source>
        <dbReference type="ARBA" id="ARBA00023295"/>
    </source>
</evidence>
<dbReference type="Pfam" id="PF02156">
    <property type="entry name" value="Glyco_hydro_26"/>
    <property type="match status" value="1"/>
</dbReference>
<evidence type="ECO:0000313" key="12">
    <source>
        <dbReference type="EMBL" id="NER16161.1"/>
    </source>
</evidence>
<dbReference type="RefSeq" id="WP_164029411.1">
    <property type="nucleotide sequence ID" value="NZ_JAABOQ010000001.1"/>
</dbReference>
<evidence type="ECO:0000256" key="2">
    <source>
        <dbReference type="ARBA" id="ARBA00022676"/>
    </source>
</evidence>
<keyword evidence="3 12" id="KW-0808">Transferase</keyword>
<gene>
    <name evidence="12" type="ORF">GWK10_03010</name>
</gene>
<feature type="active site" description="Proton donor" evidence="9">
    <location>
        <position position="685"/>
    </location>
</feature>
<evidence type="ECO:0000256" key="3">
    <source>
        <dbReference type="ARBA" id="ARBA00022679"/>
    </source>
</evidence>
<dbReference type="SUPFAM" id="SSF51445">
    <property type="entry name" value="(Trans)glycosidases"/>
    <property type="match status" value="2"/>
</dbReference>
<feature type="active site" description="Nucleophile" evidence="9">
    <location>
        <position position="783"/>
    </location>
</feature>
<dbReference type="Proteomes" id="UP000474296">
    <property type="component" value="Unassembled WGS sequence"/>
</dbReference>
<dbReference type="Gene3D" id="3.90.550.10">
    <property type="entry name" value="Spore Coat Polysaccharide Biosynthesis Protein SpsA, Chain A"/>
    <property type="match status" value="1"/>
</dbReference>
<dbReference type="AlphaFoldDB" id="A0A6M0CEI8"/>
<feature type="transmembrane region" description="Helical" evidence="10">
    <location>
        <begin position="37"/>
        <end position="54"/>
    </location>
</feature>
<proteinExistence type="inferred from homology"/>
<name>A0A6M0CEI8_9FLAO</name>
<evidence type="ECO:0000256" key="7">
    <source>
        <dbReference type="ARBA" id="ARBA00023136"/>
    </source>
</evidence>
<dbReference type="PROSITE" id="PS51764">
    <property type="entry name" value="GH26"/>
    <property type="match status" value="1"/>
</dbReference>
<feature type="domain" description="GH26" evidence="11">
    <location>
        <begin position="552"/>
        <end position="851"/>
    </location>
</feature>
<dbReference type="GO" id="GO:0016757">
    <property type="term" value="F:glycosyltransferase activity"/>
    <property type="evidence" value="ECO:0007669"/>
    <property type="project" value="UniProtKB-KW"/>
</dbReference>
<protein>
    <submittedName>
        <fullName evidence="12">Glycosyltransferase</fullName>
    </submittedName>
</protein>
<dbReference type="InterPro" id="IPR022790">
    <property type="entry name" value="GH26_dom"/>
</dbReference>
<feature type="transmembrane region" description="Helical" evidence="10">
    <location>
        <begin position="433"/>
        <end position="454"/>
    </location>
</feature>
<feature type="transmembrane region" description="Helical" evidence="10">
    <location>
        <begin position="322"/>
        <end position="345"/>
    </location>
</feature>
<feature type="transmembrane region" description="Helical" evidence="10">
    <location>
        <begin position="12"/>
        <end position="31"/>
    </location>
</feature>
<feature type="transmembrane region" description="Helical" evidence="10">
    <location>
        <begin position="390"/>
        <end position="413"/>
    </location>
</feature>
<evidence type="ECO:0000256" key="5">
    <source>
        <dbReference type="ARBA" id="ARBA00022801"/>
    </source>
</evidence>
<evidence type="ECO:0000313" key="13">
    <source>
        <dbReference type="Proteomes" id="UP000474296"/>
    </source>
</evidence>